<reference evidence="2" key="1">
    <citation type="journal article" date="2019" name="Int. J. Syst. Evol. Microbiol.">
        <title>The Global Catalogue of Microorganisms (GCM) 10K type strain sequencing project: providing services to taxonomists for standard genome sequencing and annotation.</title>
        <authorList>
            <consortium name="The Broad Institute Genomics Platform"/>
            <consortium name="The Broad Institute Genome Sequencing Center for Infectious Disease"/>
            <person name="Wu L."/>
            <person name="Ma J."/>
        </authorList>
    </citation>
    <scope>NUCLEOTIDE SEQUENCE [LARGE SCALE GENOMIC DNA]</scope>
    <source>
        <strain evidence="2">JCM 5067</strain>
    </source>
</reference>
<accession>A0ABP3RUG4</accession>
<evidence type="ECO:0000313" key="1">
    <source>
        <dbReference type="EMBL" id="GAA0617850.1"/>
    </source>
</evidence>
<keyword evidence="2" id="KW-1185">Reference proteome</keyword>
<protein>
    <submittedName>
        <fullName evidence="1">Uncharacterized protein</fullName>
    </submittedName>
</protein>
<dbReference type="Proteomes" id="UP001500668">
    <property type="component" value="Unassembled WGS sequence"/>
</dbReference>
<proteinExistence type="predicted"/>
<sequence length="94" mass="9826">MKAKGFTYATPWAACISPKWRSSAAESPSRESPHTAKGILAATADANLIGVAVAVEIAYDRQYIEAHAAQLAAFKRRLDDQLGAAARLAGSGPA</sequence>
<evidence type="ECO:0000313" key="2">
    <source>
        <dbReference type="Proteomes" id="UP001500668"/>
    </source>
</evidence>
<organism evidence="1 2">
    <name type="scientific">Streptomyces crystallinus</name>
    <dbReference type="NCBI Taxonomy" id="68191"/>
    <lineage>
        <taxon>Bacteria</taxon>
        <taxon>Bacillati</taxon>
        <taxon>Actinomycetota</taxon>
        <taxon>Actinomycetes</taxon>
        <taxon>Kitasatosporales</taxon>
        <taxon>Streptomycetaceae</taxon>
        <taxon>Streptomyces</taxon>
    </lineage>
</organism>
<comment type="caution">
    <text evidence="1">The sequence shown here is derived from an EMBL/GenBank/DDBJ whole genome shotgun (WGS) entry which is preliminary data.</text>
</comment>
<gene>
    <name evidence="1" type="ORF">GCM10010394_55140</name>
</gene>
<name>A0ABP3RUG4_9ACTN</name>
<dbReference type="EMBL" id="BAAACA010000038">
    <property type="protein sequence ID" value="GAA0617850.1"/>
    <property type="molecule type" value="Genomic_DNA"/>
</dbReference>